<protein>
    <submittedName>
        <fullName evidence="2">Cobalamin biosynthesis protein CobW</fullName>
    </submittedName>
</protein>
<dbReference type="Pfam" id="PF07683">
    <property type="entry name" value="CobW_C"/>
    <property type="match status" value="1"/>
</dbReference>
<dbReference type="PANTHER" id="PTHR43603:SF1">
    <property type="entry name" value="ZINC-REGULATED GTPASE METALLOPROTEIN ACTIVATOR 1"/>
    <property type="match status" value="1"/>
</dbReference>
<keyword evidence="3" id="KW-1185">Reference proteome</keyword>
<dbReference type="InterPro" id="IPR027417">
    <property type="entry name" value="P-loop_NTPase"/>
</dbReference>
<comment type="caution">
    <text evidence="2">The sequence shown here is derived from an EMBL/GenBank/DDBJ whole genome shotgun (WGS) entry which is preliminary data.</text>
</comment>
<reference evidence="2" key="2">
    <citation type="submission" date="2020-09" db="EMBL/GenBank/DDBJ databases">
        <authorList>
            <person name="Sun Q."/>
            <person name="Ohkuma M."/>
        </authorList>
    </citation>
    <scope>NUCLEOTIDE SEQUENCE</scope>
    <source>
        <strain evidence="2">JCM 4122</strain>
    </source>
</reference>
<dbReference type="InterPro" id="IPR011629">
    <property type="entry name" value="CobW-like_C"/>
</dbReference>
<dbReference type="PANTHER" id="PTHR43603">
    <property type="entry name" value="COBW DOMAIN-CONTAINING PROTEIN DDB_G0274527"/>
    <property type="match status" value="1"/>
</dbReference>
<name>A0A919BX35_STRFL</name>
<evidence type="ECO:0000313" key="3">
    <source>
        <dbReference type="Proteomes" id="UP000632849"/>
    </source>
</evidence>
<proteinExistence type="predicted"/>
<dbReference type="RefSeq" id="WP_190044343.1">
    <property type="nucleotide sequence ID" value="NZ_BNBE01000004.1"/>
</dbReference>
<reference evidence="2" key="1">
    <citation type="journal article" date="2014" name="Int. J. Syst. Evol. Microbiol.">
        <title>Complete genome sequence of Corynebacterium casei LMG S-19264T (=DSM 44701T), isolated from a smear-ripened cheese.</title>
        <authorList>
            <consortium name="US DOE Joint Genome Institute (JGI-PGF)"/>
            <person name="Walter F."/>
            <person name="Albersmeier A."/>
            <person name="Kalinowski J."/>
            <person name="Ruckert C."/>
        </authorList>
    </citation>
    <scope>NUCLEOTIDE SEQUENCE</scope>
    <source>
        <strain evidence="2">JCM 4122</strain>
    </source>
</reference>
<dbReference type="Pfam" id="PF02492">
    <property type="entry name" value="cobW"/>
    <property type="match status" value="1"/>
</dbReference>
<dbReference type="Proteomes" id="UP000632849">
    <property type="component" value="Unassembled WGS sequence"/>
</dbReference>
<feature type="domain" description="CobW C-terminal" evidence="1">
    <location>
        <begin position="240"/>
        <end position="356"/>
    </location>
</feature>
<accession>A0A919BX35</accession>
<sequence>MEREGRLPVVIVAGLHSEARAEVVDRLLRSVPGSVALHHDLAGATDGSVLRLIRDADGVLSRGETPLVDDCACCALREDLVPELQRMADGGLIRLAVVELWDSVEPKTMAEVIAAHGGDRLTLTNVITAVDPALVLPCLANGDDLAEAGLAAAPTDRRTVGDTWARQLEYAPVLAVVDSDEADDEDRVLLAQLHPTALRVPAASAELARVALAGFDVEAAAAAQHPACALLPQEADEAGVTTFVWRRHRPFHPERLYEALEDLCCAAARSRGRFWLADRPDTLLAWDAAGGALCVESAGPWLASLPDAAWEMVPPVRRAAAALDWHPEHGDCCQHLVFTSPGLDRDGLERLLDSCLLTDAEYASGREAWKHLPAAFDTLLDAV</sequence>
<dbReference type="SUPFAM" id="SSF90002">
    <property type="entry name" value="Hypothetical protein YjiA, C-terminal domain"/>
    <property type="match status" value="1"/>
</dbReference>
<gene>
    <name evidence="2" type="ORF">GCM10017667_69710</name>
</gene>
<evidence type="ECO:0000259" key="1">
    <source>
        <dbReference type="SMART" id="SM00833"/>
    </source>
</evidence>
<organism evidence="2 3">
    <name type="scientific">Streptomyces filamentosus</name>
    <name type="common">Streptomyces roseosporus</name>
    <dbReference type="NCBI Taxonomy" id="67294"/>
    <lineage>
        <taxon>Bacteria</taxon>
        <taxon>Bacillati</taxon>
        <taxon>Actinomycetota</taxon>
        <taxon>Actinomycetes</taxon>
        <taxon>Kitasatosporales</taxon>
        <taxon>Streptomycetaceae</taxon>
        <taxon>Streptomyces</taxon>
    </lineage>
</organism>
<dbReference type="InterPro" id="IPR051927">
    <property type="entry name" value="Zn_Chap_cDPG_Synth"/>
</dbReference>
<dbReference type="Gene3D" id="3.40.50.300">
    <property type="entry name" value="P-loop containing nucleotide triphosphate hydrolases"/>
    <property type="match status" value="1"/>
</dbReference>
<dbReference type="SMART" id="SM00833">
    <property type="entry name" value="CobW_C"/>
    <property type="match status" value="1"/>
</dbReference>
<dbReference type="AlphaFoldDB" id="A0A919BX35"/>
<dbReference type="InterPro" id="IPR003495">
    <property type="entry name" value="CobW/HypB/UreG_nucleotide-bd"/>
</dbReference>
<evidence type="ECO:0000313" key="2">
    <source>
        <dbReference type="EMBL" id="GHG24169.1"/>
    </source>
</evidence>
<dbReference type="EMBL" id="BNBE01000004">
    <property type="protein sequence ID" value="GHG24169.1"/>
    <property type="molecule type" value="Genomic_DNA"/>
</dbReference>